<sequence>MIYGKLRGFEEEKKSPQLFFVRSRGHALANSCGAYGVVLACVREHAWRQEECTVPGGC</sequence>
<dbReference type="Proteomes" id="UP000322667">
    <property type="component" value="Chromosome A06"/>
</dbReference>
<organism evidence="1 2">
    <name type="scientific">Gossypium tomentosum</name>
    <name type="common">Hawaiian cotton</name>
    <name type="synonym">Gossypium sandvicense</name>
    <dbReference type="NCBI Taxonomy" id="34277"/>
    <lineage>
        <taxon>Eukaryota</taxon>
        <taxon>Viridiplantae</taxon>
        <taxon>Streptophyta</taxon>
        <taxon>Embryophyta</taxon>
        <taxon>Tracheophyta</taxon>
        <taxon>Spermatophyta</taxon>
        <taxon>Magnoliopsida</taxon>
        <taxon>eudicotyledons</taxon>
        <taxon>Gunneridae</taxon>
        <taxon>Pentapetalae</taxon>
        <taxon>rosids</taxon>
        <taxon>malvids</taxon>
        <taxon>Malvales</taxon>
        <taxon>Malvaceae</taxon>
        <taxon>Malvoideae</taxon>
        <taxon>Gossypium</taxon>
    </lineage>
</organism>
<dbReference type="EMBL" id="CM017615">
    <property type="protein sequence ID" value="TYI21646.1"/>
    <property type="molecule type" value="Genomic_DNA"/>
</dbReference>
<protein>
    <submittedName>
        <fullName evidence="1">Uncharacterized protein</fullName>
    </submittedName>
</protein>
<gene>
    <name evidence="1" type="ORF">ES332_A06G051700v1</name>
</gene>
<name>A0A5D2PZV9_GOSTO</name>
<evidence type="ECO:0000313" key="2">
    <source>
        <dbReference type="Proteomes" id="UP000322667"/>
    </source>
</evidence>
<reference evidence="1 2" key="1">
    <citation type="submission" date="2019-07" db="EMBL/GenBank/DDBJ databases">
        <title>WGS assembly of Gossypium tomentosum.</title>
        <authorList>
            <person name="Chen Z.J."/>
            <person name="Sreedasyam A."/>
            <person name="Ando A."/>
            <person name="Song Q."/>
            <person name="De L."/>
            <person name="Hulse-Kemp A."/>
            <person name="Ding M."/>
            <person name="Ye W."/>
            <person name="Kirkbride R."/>
            <person name="Jenkins J."/>
            <person name="Plott C."/>
            <person name="Lovell J."/>
            <person name="Lin Y.-M."/>
            <person name="Vaughn R."/>
            <person name="Liu B."/>
            <person name="Li W."/>
            <person name="Simpson S."/>
            <person name="Scheffler B."/>
            <person name="Saski C."/>
            <person name="Grover C."/>
            <person name="Hu G."/>
            <person name="Conover J."/>
            <person name="Carlson J."/>
            <person name="Shu S."/>
            <person name="Boston L."/>
            <person name="Williams M."/>
            <person name="Peterson D."/>
            <person name="Mcgee K."/>
            <person name="Jones D."/>
            <person name="Wendel J."/>
            <person name="Stelly D."/>
            <person name="Grimwood J."/>
            <person name="Schmutz J."/>
        </authorList>
    </citation>
    <scope>NUCLEOTIDE SEQUENCE [LARGE SCALE GENOMIC DNA]</scope>
    <source>
        <strain evidence="1">7179.01</strain>
    </source>
</reference>
<dbReference type="AlphaFoldDB" id="A0A5D2PZV9"/>
<accession>A0A5D2PZV9</accession>
<proteinExistence type="predicted"/>
<evidence type="ECO:0000313" key="1">
    <source>
        <dbReference type="EMBL" id="TYI21646.1"/>
    </source>
</evidence>
<keyword evidence="2" id="KW-1185">Reference proteome</keyword>